<dbReference type="EMBL" id="WJXW01000009">
    <property type="protein sequence ID" value="KAF9733252.1"/>
    <property type="molecule type" value="Genomic_DNA"/>
</dbReference>
<proteinExistence type="predicted"/>
<reference evidence="2" key="1">
    <citation type="journal article" date="2020" name="Mol. Plant Microbe Interact.">
        <title>Genome Sequence of the Biocontrol Agent Coniothyrium minitans strain Conio (IMI 134523).</title>
        <authorList>
            <person name="Patel D."/>
            <person name="Shittu T.A."/>
            <person name="Baroncelli R."/>
            <person name="Muthumeenakshi S."/>
            <person name="Osborne T.H."/>
            <person name="Janganan T.K."/>
            <person name="Sreenivasaprasad S."/>
        </authorList>
    </citation>
    <scope>NUCLEOTIDE SEQUENCE</scope>
    <source>
        <strain evidence="2">Conio</strain>
    </source>
</reference>
<evidence type="ECO:0000313" key="3">
    <source>
        <dbReference type="Proteomes" id="UP000756921"/>
    </source>
</evidence>
<protein>
    <submittedName>
        <fullName evidence="2">Uncharacterized protein</fullName>
    </submittedName>
</protein>
<feature type="compositionally biased region" description="Basic and acidic residues" evidence="1">
    <location>
        <begin position="26"/>
        <end position="44"/>
    </location>
</feature>
<name>A0A9P6KNP9_9PLEO</name>
<keyword evidence="3" id="KW-1185">Reference proteome</keyword>
<gene>
    <name evidence="2" type="ORF">PMIN01_08935</name>
</gene>
<feature type="region of interest" description="Disordered" evidence="1">
    <location>
        <begin position="1"/>
        <end position="84"/>
    </location>
</feature>
<evidence type="ECO:0000313" key="2">
    <source>
        <dbReference type="EMBL" id="KAF9733252.1"/>
    </source>
</evidence>
<comment type="caution">
    <text evidence="2">The sequence shown here is derived from an EMBL/GenBank/DDBJ whole genome shotgun (WGS) entry which is preliminary data.</text>
</comment>
<sequence>MPGMRDACRDRTKAASQLRSKRHDRERHVLDERTTAPARAERSLHQRGHACMHPRDIASPIPPGPLSTPPTAARRSTTRLHSKARPASTLLGTYHRILRLPASPLPTVVSPTPLHPPPAACLDPALPVGTRCCPIHVPGPVHAALARTCIPRNPPPPSAEVYSLQYTLGRRVANRVGEMTTGSYRDRVGVTRRGVMLALCMREVCCTGTDG</sequence>
<feature type="compositionally biased region" description="Basic and acidic residues" evidence="1">
    <location>
        <begin position="1"/>
        <end position="13"/>
    </location>
</feature>
<evidence type="ECO:0000256" key="1">
    <source>
        <dbReference type="SAM" id="MobiDB-lite"/>
    </source>
</evidence>
<accession>A0A9P6KNP9</accession>
<dbReference type="AlphaFoldDB" id="A0A9P6KNP9"/>
<organism evidence="2 3">
    <name type="scientific">Paraphaeosphaeria minitans</name>
    <dbReference type="NCBI Taxonomy" id="565426"/>
    <lineage>
        <taxon>Eukaryota</taxon>
        <taxon>Fungi</taxon>
        <taxon>Dikarya</taxon>
        <taxon>Ascomycota</taxon>
        <taxon>Pezizomycotina</taxon>
        <taxon>Dothideomycetes</taxon>
        <taxon>Pleosporomycetidae</taxon>
        <taxon>Pleosporales</taxon>
        <taxon>Massarineae</taxon>
        <taxon>Didymosphaeriaceae</taxon>
        <taxon>Paraphaeosphaeria</taxon>
    </lineage>
</organism>
<dbReference type="Proteomes" id="UP000756921">
    <property type="component" value="Unassembled WGS sequence"/>
</dbReference>